<dbReference type="EMBL" id="JAINUG010000188">
    <property type="protein sequence ID" value="KAJ8388983.1"/>
    <property type="molecule type" value="Genomic_DNA"/>
</dbReference>
<keyword evidence="2" id="KW-1185">Reference proteome</keyword>
<organism evidence="1 2">
    <name type="scientific">Aldrovandia affinis</name>
    <dbReference type="NCBI Taxonomy" id="143900"/>
    <lineage>
        <taxon>Eukaryota</taxon>
        <taxon>Metazoa</taxon>
        <taxon>Chordata</taxon>
        <taxon>Craniata</taxon>
        <taxon>Vertebrata</taxon>
        <taxon>Euteleostomi</taxon>
        <taxon>Actinopterygii</taxon>
        <taxon>Neopterygii</taxon>
        <taxon>Teleostei</taxon>
        <taxon>Notacanthiformes</taxon>
        <taxon>Halosauridae</taxon>
        <taxon>Aldrovandia</taxon>
    </lineage>
</organism>
<evidence type="ECO:0000313" key="2">
    <source>
        <dbReference type="Proteomes" id="UP001221898"/>
    </source>
</evidence>
<gene>
    <name evidence="1" type="ORF">AAFF_G00125440</name>
</gene>
<reference evidence="1" key="1">
    <citation type="journal article" date="2023" name="Science">
        <title>Genome structures resolve the early diversification of teleost fishes.</title>
        <authorList>
            <person name="Parey E."/>
            <person name="Louis A."/>
            <person name="Montfort J."/>
            <person name="Bouchez O."/>
            <person name="Roques C."/>
            <person name="Iampietro C."/>
            <person name="Lluch J."/>
            <person name="Castinel A."/>
            <person name="Donnadieu C."/>
            <person name="Desvignes T."/>
            <person name="Floi Bucao C."/>
            <person name="Jouanno E."/>
            <person name="Wen M."/>
            <person name="Mejri S."/>
            <person name="Dirks R."/>
            <person name="Jansen H."/>
            <person name="Henkel C."/>
            <person name="Chen W.J."/>
            <person name="Zahm M."/>
            <person name="Cabau C."/>
            <person name="Klopp C."/>
            <person name="Thompson A.W."/>
            <person name="Robinson-Rechavi M."/>
            <person name="Braasch I."/>
            <person name="Lecointre G."/>
            <person name="Bobe J."/>
            <person name="Postlethwait J.H."/>
            <person name="Berthelot C."/>
            <person name="Roest Crollius H."/>
            <person name="Guiguen Y."/>
        </authorList>
    </citation>
    <scope>NUCLEOTIDE SEQUENCE</scope>
    <source>
        <strain evidence="1">NC1722</strain>
    </source>
</reference>
<accession>A0AAD7RRV5</accession>
<evidence type="ECO:0000313" key="1">
    <source>
        <dbReference type="EMBL" id="KAJ8388983.1"/>
    </source>
</evidence>
<comment type="caution">
    <text evidence="1">The sequence shown here is derived from an EMBL/GenBank/DDBJ whole genome shotgun (WGS) entry which is preliminary data.</text>
</comment>
<protein>
    <submittedName>
        <fullName evidence="1">Uncharacterized protein</fullName>
    </submittedName>
</protein>
<name>A0AAD7RRV5_9TELE</name>
<dbReference type="AlphaFoldDB" id="A0AAD7RRV5"/>
<proteinExistence type="predicted"/>
<dbReference type="Proteomes" id="UP001221898">
    <property type="component" value="Unassembled WGS sequence"/>
</dbReference>
<sequence length="91" mass="9973">MNTVCRRARRGPLRRLLRVLRATLRPLSSPAVCRERRNSARLCVRGKMWEMVSVGGKGCSIQGKRAGANFNPLTTSAGVLFSLAQWSVACG</sequence>